<evidence type="ECO:0000313" key="2">
    <source>
        <dbReference type="Proteomes" id="UP000019141"/>
    </source>
</evidence>
<dbReference type="PATRIC" id="fig|1429438.4.peg.2896"/>
<evidence type="ECO:0000313" key="1">
    <source>
        <dbReference type="EMBL" id="ETW99555.1"/>
    </source>
</evidence>
<dbReference type="HOGENOM" id="CLU_955508_0_0_7"/>
<comment type="caution">
    <text evidence="1">The sequence shown here is derived from an EMBL/GenBank/DDBJ whole genome shotgun (WGS) entry which is preliminary data.</text>
</comment>
<dbReference type="SUPFAM" id="SSF109604">
    <property type="entry name" value="HD-domain/PDEase-like"/>
    <property type="match status" value="1"/>
</dbReference>
<name>W4LP92_ENTF1</name>
<proteinExistence type="predicted"/>
<reference evidence="1 2" key="1">
    <citation type="journal article" date="2014" name="Nature">
        <title>An environmental bacterial taxon with a large and distinct metabolic repertoire.</title>
        <authorList>
            <person name="Wilson M.C."/>
            <person name="Mori T."/>
            <person name="Ruckert C."/>
            <person name="Uria A.R."/>
            <person name="Helf M.J."/>
            <person name="Takada K."/>
            <person name="Gernert C."/>
            <person name="Steffens U.A."/>
            <person name="Heycke N."/>
            <person name="Schmitt S."/>
            <person name="Rinke C."/>
            <person name="Helfrich E.J."/>
            <person name="Brachmann A.O."/>
            <person name="Gurgui C."/>
            <person name="Wakimoto T."/>
            <person name="Kracht M."/>
            <person name="Crusemann M."/>
            <person name="Hentschel U."/>
            <person name="Abe I."/>
            <person name="Matsunaga S."/>
            <person name="Kalinowski J."/>
            <person name="Takeyama H."/>
            <person name="Piel J."/>
        </authorList>
    </citation>
    <scope>NUCLEOTIDE SEQUENCE [LARGE SCALE GENOMIC DNA]</scope>
    <source>
        <strain evidence="2">TSY1</strain>
    </source>
</reference>
<protein>
    <recommendedName>
        <fullName evidence="3">Metal-dependent phosphohydrolase</fullName>
    </recommendedName>
</protein>
<dbReference type="EMBL" id="AZHW01000434">
    <property type="protein sequence ID" value="ETW99555.1"/>
    <property type="molecule type" value="Genomic_DNA"/>
</dbReference>
<keyword evidence="2" id="KW-1185">Reference proteome</keyword>
<evidence type="ECO:0008006" key="3">
    <source>
        <dbReference type="Google" id="ProtNLM"/>
    </source>
</evidence>
<dbReference type="AlphaFoldDB" id="W4LP92"/>
<accession>W4LP92</accession>
<dbReference type="Proteomes" id="UP000019141">
    <property type="component" value="Unassembled WGS sequence"/>
</dbReference>
<sequence length="297" mass="33010">MLTGHESQINPRIECFITFLTRSYQRLYPLTDSTYGDLAADLGRRALYTLAKSTAAYHDLDHTLLVTSAGIDILRGKHLLEGSVTPRTWAHMIVAMCYHDIGFIRGASQDDWPGHYTTGLDHASITLPESATDAALAPYHVDRGKHIMQEMITGYSDLDTDLIASYIERTRFPVPQDHAYAPTDDPAGLVRAADLIGQLADPKYLDKHPALFQEFEETGTNAILGHTSPTDLRYAYPAFFRTCIQPYIEPAQLYLQLTPQGQRWVNSLYGHVATVERELRAMAADGKSSAVQCPVAV</sequence>
<gene>
    <name evidence="1" type="ORF">ETSY1_14560</name>
</gene>
<organism evidence="1 2">
    <name type="scientific">Entotheonella factor</name>
    <dbReference type="NCBI Taxonomy" id="1429438"/>
    <lineage>
        <taxon>Bacteria</taxon>
        <taxon>Pseudomonadati</taxon>
        <taxon>Nitrospinota/Tectimicrobiota group</taxon>
        <taxon>Candidatus Tectimicrobiota</taxon>
        <taxon>Candidatus Entotheonellia</taxon>
        <taxon>Candidatus Entotheonellales</taxon>
        <taxon>Candidatus Entotheonellaceae</taxon>
        <taxon>Candidatus Entotheonella</taxon>
    </lineage>
</organism>